<dbReference type="PANTHER" id="PTHR45947">
    <property type="entry name" value="SULFOQUINOVOSYL TRANSFERASE SQD2"/>
    <property type="match status" value="1"/>
</dbReference>
<evidence type="ECO:0000313" key="4">
    <source>
        <dbReference type="Proteomes" id="UP000766246"/>
    </source>
</evidence>
<dbReference type="Proteomes" id="UP000766246">
    <property type="component" value="Unassembled WGS sequence"/>
</dbReference>
<name>A0A927YM93_9FIRM</name>
<protein>
    <submittedName>
        <fullName evidence="3">Glycosyltransferase</fullName>
    </submittedName>
</protein>
<proteinExistence type="predicted"/>
<dbReference type="Pfam" id="PF13439">
    <property type="entry name" value="Glyco_transf_4"/>
    <property type="match status" value="1"/>
</dbReference>
<dbReference type="EMBL" id="SVER01000015">
    <property type="protein sequence ID" value="MBE5919589.1"/>
    <property type="molecule type" value="Genomic_DNA"/>
</dbReference>
<feature type="domain" description="Glycosyl transferase family 1" evidence="1">
    <location>
        <begin position="172"/>
        <end position="326"/>
    </location>
</feature>
<gene>
    <name evidence="3" type="ORF">E7272_07060</name>
</gene>
<evidence type="ECO:0000259" key="1">
    <source>
        <dbReference type="Pfam" id="PF00534"/>
    </source>
</evidence>
<dbReference type="InterPro" id="IPR028098">
    <property type="entry name" value="Glyco_trans_4-like_N"/>
</dbReference>
<dbReference type="GO" id="GO:0016757">
    <property type="term" value="F:glycosyltransferase activity"/>
    <property type="evidence" value="ECO:0007669"/>
    <property type="project" value="InterPro"/>
</dbReference>
<dbReference type="SUPFAM" id="SSF53756">
    <property type="entry name" value="UDP-Glycosyltransferase/glycogen phosphorylase"/>
    <property type="match status" value="1"/>
</dbReference>
<dbReference type="PANTHER" id="PTHR45947:SF14">
    <property type="entry name" value="SLL1723 PROTEIN"/>
    <property type="match status" value="1"/>
</dbReference>
<feature type="domain" description="Glycosyltransferase subfamily 4-like N-terminal" evidence="2">
    <location>
        <begin position="19"/>
        <end position="162"/>
    </location>
</feature>
<comment type="caution">
    <text evidence="3">The sequence shown here is derived from an EMBL/GenBank/DDBJ whole genome shotgun (WGS) entry which is preliminary data.</text>
</comment>
<dbReference type="AlphaFoldDB" id="A0A927YM93"/>
<organism evidence="3 4">
    <name type="scientific">Pseudobutyrivibrio ruminis</name>
    <dbReference type="NCBI Taxonomy" id="46206"/>
    <lineage>
        <taxon>Bacteria</taxon>
        <taxon>Bacillati</taxon>
        <taxon>Bacillota</taxon>
        <taxon>Clostridia</taxon>
        <taxon>Lachnospirales</taxon>
        <taxon>Lachnospiraceae</taxon>
        <taxon>Pseudobutyrivibrio</taxon>
    </lineage>
</organism>
<dbReference type="Pfam" id="PF00534">
    <property type="entry name" value="Glycos_transf_1"/>
    <property type="match status" value="1"/>
</dbReference>
<dbReference type="Gene3D" id="3.40.50.2000">
    <property type="entry name" value="Glycogen Phosphorylase B"/>
    <property type="match status" value="2"/>
</dbReference>
<dbReference type="CDD" id="cd03811">
    <property type="entry name" value="GT4_GT28_WabH-like"/>
    <property type="match status" value="1"/>
</dbReference>
<dbReference type="InterPro" id="IPR050194">
    <property type="entry name" value="Glycosyltransferase_grp1"/>
</dbReference>
<dbReference type="InterPro" id="IPR001296">
    <property type="entry name" value="Glyco_trans_1"/>
</dbReference>
<accession>A0A927YM93</accession>
<sequence length="351" mass="39283">MKGIVMKVLHILSSQIFSGAENVVCQIINMFKDDSDVEMAYCSPDGTVRKALEERDINFYPIKKMNTSELKRVIVAYQPDVIHAHDMRAGFLAAKACGTIPLISHIHNNAFNSRGLSPKSIAYYFAAKKAKNIIWVSNSAFNGYAFHSAFKDKSVVLYNVMDENNLRQRMALDTNNYDFDIIFIGRMTYPKNIQRLLHILRIACNKKSDIKIAIVGNGEEEAEIKALCSELNLDSNVSFLGFQPNPAKMLHDSKIMVMTSRWEGLPMVALEAIALGVPIVSTPTDGLKDLVRNGENGFLSDNDEEFADILVKVLSDESLHASLVEQQHARSKEVNNIDNYKATLCKIYGIN</sequence>
<evidence type="ECO:0000259" key="2">
    <source>
        <dbReference type="Pfam" id="PF13439"/>
    </source>
</evidence>
<reference evidence="3" key="1">
    <citation type="submission" date="2019-04" db="EMBL/GenBank/DDBJ databases">
        <title>Evolution of Biomass-Degrading Anaerobic Consortia Revealed by Metagenomics.</title>
        <authorList>
            <person name="Peng X."/>
        </authorList>
    </citation>
    <scope>NUCLEOTIDE SEQUENCE</scope>
    <source>
        <strain evidence="3">SIG311</strain>
    </source>
</reference>
<evidence type="ECO:0000313" key="3">
    <source>
        <dbReference type="EMBL" id="MBE5919589.1"/>
    </source>
</evidence>